<evidence type="ECO:0000313" key="1">
    <source>
        <dbReference type="EMBL" id="KAK3722130.1"/>
    </source>
</evidence>
<reference evidence="1" key="1">
    <citation type="submission" date="2023-07" db="EMBL/GenBank/DDBJ databases">
        <title>Black Yeasts Isolated from many extreme environments.</title>
        <authorList>
            <person name="Coleine C."/>
            <person name="Stajich J.E."/>
            <person name="Selbmann L."/>
        </authorList>
    </citation>
    <scope>NUCLEOTIDE SEQUENCE</scope>
    <source>
        <strain evidence="1">CCFEE 5714</strain>
    </source>
</reference>
<dbReference type="Proteomes" id="UP001281147">
    <property type="component" value="Unassembled WGS sequence"/>
</dbReference>
<accession>A0ACC3NSA0</accession>
<name>A0ACC3NSA0_9PEZI</name>
<dbReference type="EMBL" id="JAUTXU010000014">
    <property type="protein sequence ID" value="KAK3722130.1"/>
    <property type="molecule type" value="Genomic_DNA"/>
</dbReference>
<keyword evidence="2" id="KW-1185">Reference proteome</keyword>
<gene>
    <name evidence="1" type="primary">HRT2_1</name>
    <name evidence="1" type="ORF">LTR37_002563</name>
</gene>
<evidence type="ECO:0000313" key="2">
    <source>
        <dbReference type="Proteomes" id="UP001281147"/>
    </source>
</evidence>
<comment type="caution">
    <text evidence="1">The sequence shown here is derived from an EMBL/GenBank/DDBJ whole genome shotgun (WGS) entry which is preliminary data.</text>
</comment>
<sequence>MPATVLPEPAIEPVWTSQEGSMARDTALNRWPRIVQAMVDDVTFAAKSANEPQRLEAEELTKSLDSIREEIVADAALKPLERDGSSDIQRYNDQLVSLGTVSWLNSPWLFAECYMYRRVQSLFARSKGWKGYDIFKRQKDESLVKSRAAVEELATHFVENVMNARLGGRSSHAEEQKLLFLEMTQIALWGNATDLSLLSSIGVDELGSLQGRNAIEKNRRNVVDDASEAVWSYLAKPTRANRRIDIVLDNAGFELLTDLVYGAYLLESGQADYVVFSVKDFPWFVSDATHSDIDSLLEHLDNSVLFPNRKYIEPLVRRLRCLFEAGSMTFRSHPFWTEAASFHDFETTSPGLFKCLRSSALVIFKGDLNYRKLTMDGLWPHETPFRAALGPLGAGSGIRILALRTNKSDVCVGVEDPVRLESLTRESPKGEWLRDGKHAVISFSDGS</sequence>
<proteinExistence type="predicted"/>
<protein>
    <submittedName>
        <fullName evidence="1">Hairy/enhancer-of-split with YRPW motif protein 2</fullName>
    </submittedName>
</protein>
<organism evidence="1 2">
    <name type="scientific">Vermiconidia calcicola</name>
    <dbReference type="NCBI Taxonomy" id="1690605"/>
    <lineage>
        <taxon>Eukaryota</taxon>
        <taxon>Fungi</taxon>
        <taxon>Dikarya</taxon>
        <taxon>Ascomycota</taxon>
        <taxon>Pezizomycotina</taxon>
        <taxon>Dothideomycetes</taxon>
        <taxon>Dothideomycetidae</taxon>
        <taxon>Mycosphaerellales</taxon>
        <taxon>Extremaceae</taxon>
        <taxon>Vermiconidia</taxon>
    </lineage>
</organism>